<sequence>MQKATQGALGGAQQERWDDEDFDLSDFSGPSSFGPSALTRSVVSHRSGESLAASGNLSKDVASGSHADDDEEENWDLPASASTSEKGPDVAQLSDADDDQTDTIKLSALAGNTLAQLAAASAASRSSGIRSAASPITYAGSVTHLRGIGSRSGCGRVLRMDAAGGGDWEDDLELPDLLPSQPRLRKTSTSAVSGDADFDARSGGETSDATSNSSSFLPRSVGGDLHSSHGRFPGSASSSAASSLLSPPRHSSKAFGDHALQGETQQRLDAKPIAVPADFDDFENDFNLSPQLDRLHLSPALTKPDGNVSTQKASDLWDDHPHSMSVGSSAKSEQTDYPSSQRSPTQKLGSEGPSAKVTPDSDADDEGEDLLEGLEVPAGLFDTDTAAQRQGKQRQSLETAVSANERLRAVLHARERGPSASASGVFGPPSPFSPTESERDFASGLVISDDMDLSSGRLHAKSLSYGTRMVQRLPSGTRGVVYVPAAPHRSESEPRPSSSAAARRVAASRHSSDHAGGAVPQVQALPRISALPPALPSHVGRSTLSTSKSSPPRASSAYSHATGKGPSQTVLRPWNLSLAPKKSAVELRGAPGSASARPSTHGLRPPPAALNLMSRNVGEFGPKRSSQLSQKRSLPHMRHQSRTQSADSSSSTRSNHERSPGFPPPAISSRSAAPTEPPALATAALSTRSDSLPPARPSTPSYFLPTKASASRFAASTSAPRPRQGTSGISLAGSSTSQGSLPTSEAPSPWAAAVTLAHRSPGNVAYGSSSSAPAPLREASPKRSSKVRMLRRPARLRAYTGDELDAFDDLPTNPEDENRYLRPRALGPAGPHSGDFTANLGLPDPVAAARPRRISSASNTSSGGARDATLKAKTTADLISDLARQWSEKQPSAARQRHSIPHQGGIVMGGPNAPLNHERPLGARATRRRSRTSQSPTLIRNLGGASWSPRVIGNMRWNSVKRCWEGNENMLRDFENALSSSTRPALITQMPASYQTAGAGASRLCSPTIASPSYRSAHAIAAASTSGLLPGHGHAKATNKDCPQVVGSMVFDAQSMKWVPADGVEEPDPFADLEDDSIEDLDLVSEPGTADVAIKLAGISPALPRHVVEEAMGGQLGARNPGSSSSEAGVARRMRSSDLLLPLTDTLSQTGVHEAIQRARAVSASRATQRSRKETYSNIARAIQRGDSCPPKDMQTYVHTELWRESIDAEKRHRAEVRCFYPSASAPVSTLSSTNTRGGTSRGVVGRSAAQSARTNKEDLYLLQRLARQANAPNAPASQTRS</sequence>
<dbReference type="Proteomes" id="UP000245783">
    <property type="component" value="Unassembled WGS sequence"/>
</dbReference>
<feature type="compositionally biased region" description="Polar residues" evidence="1">
    <location>
        <begin position="385"/>
        <end position="401"/>
    </location>
</feature>
<dbReference type="InParanoid" id="A0A316VR50"/>
<organism evidence="2 3">
    <name type="scientific">Ceraceosorus guamensis</name>
    <dbReference type="NCBI Taxonomy" id="1522189"/>
    <lineage>
        <taxon>Eukaryota</taxon>
        <taxon>Fungi</taxon>
        <taxon>Dikarya</taxon>
        <taxon>Basidiomycota</taxon>
        <taxon>Ustilaginomycotina</taxon>
        <taxon>Exobasidiomycetes</taxon>
        <taxon>Ceraceosorales</taxon>
        <taxon>Ceraceosoraceae</taxon>
        <taxon>Ceraceosorus</taxon>
    </lineage>
</organism>
<feature type="compositionally biased region" description="Low complexity" evidence="1">
    <location>
        <begin position="495"/>
        <end position="509"/>
    </location>
</feature>
<feature type="compositionally biased region" description="Low complexity" evidence="1">
    <location>
        <begin position="1229"/>
        <end position="1248"/>
    </location>
</feature>
<feature type="compositionally biased region" description="Polar residues" evidence="1">
    <location>
        <begin position="724"/>
        <end position="746"/>
    </location>
</feature>
<evidence type="ECO:0000256" key="1">
    <source>
        <dbReference type="SAM" id="MobiDB-lite"/>
    </source>
</evidence>
<feature type="compositionally biased region" description="Acidic residues" evidence="1">
    <location>
        <begin position="361"/>
        <end position="372"/>
    </location>
</feature>
<feature type="region of interest" description="Disordered" evidence="1">
    <location>
        <begin position="415"/>
        <end position="439"/>
    </location>
</feature>
<feature type="compositionally biased region" description="Low complexity" evidence="1">
    <location>
        <begin position="667"/>
        <end position="692"/>
    </location>
</feature>
<feature type="compositionally biased region" description="Low complexity" evidence="1">
    <location>
        <begin position="235"/>
        <end position="246"/>
    </location>
</feature>
<dbReference type="GO" id="GO:0005096">
    <property type="term" value="F:GTPase activator activity"/>
    <property type="evidence" value="ECO:0007669"/>
    <property type="project" value="InterPro"/>
</dbReference>
<proteinExistence type="predicted"/>
<evidence type="ECO:0000313" key="3">
    <source>
        <dbReference type="Proteomes" id="UP000245783"/>
    </source>
</evidence>
<feature type="compositionally biased region" description="Low complexity" evidence="1">
    <location>
        <begin position="642"/>
        <end position="653"/>
    </location>
</feature>
<feature type="region of interest" description="Disordered" evidence="1">
    <location>
        <begin position="474"/>
        <end position="519"/>
    </location>
</feature>
<dbReference type="PANTHER" id="PTHR35140">
    <property type="entry name" value="MITOTIC CHECK POINT PROTEIN BFA1"/>
    <property type="match status" value="1"/>
</dbReference>
<dbReference type="RefSeq" id="XP_025367247.1">
    <property type="nucleotide sequence ID" value="XM_025511256.1"/>
</dbReference>
<feature type="region of interest" description="Disordered" evidence="1">
    <location>
        <begin position="850"/>
        <end position="870"/>
    </location>
</feature>
<feature type="region of interest" description="Disordered" evidence="1">
    <location>
        <begin position="1226"/>
        <end position="1256"/>
    </location>
</feature>
<feature type="region of interest" description="Disordered" evidence="1">
    <location>
        <begin position="585"/>
        <end position="747"/>
    </location>
</feature>
<feature type="compositionally biased region" description="Low complexity" evidence="1">
    <location>
        <begin position="708"/>
        <end position="719"/>
    </location>
</feature>
<feature type="compositionally biased region" description="Low complexity" evidence="1">
    <location>
        <begin position="418"/>
        <end position="427"/>
    </location>
</feature>
<dbReference type="GO" id="GO:1990334">
    <property type="term" value="C:Bfa1-Bub2 complex"/>
    <property type="evidence" value="ECO:0007669"/>
    <property type="project" value="InterPro"/>
</dbReference>
<reference evidence="2 3" key="1">
    <citation type="journal article" date="2018" name="Mol. Biol. Evol.">
        <title>Broad Genomic Sampling Reveals a Smut Pathogenic Ancestry of the Fungal Clade Ustilaginomycotina.</title>
        <authorList>
            <person name="Kijpornyongpan T."/>
            <person name="Mondo S.J."/>
            <person name="Barry K."/>
            <person name="Sandor L."/>
            <person name="Lee J."/>
            <person name="Lipzen A."/>
            <person name="Pangilinan J."/>
            <person name="LaButti K."/>
            <person name="Hainaut M."/>
            <person name="Henrissat B."/>
            <person name="Grigoriev I.V."/>
            <person name="Spatafora J.W."/>
            <person name="Aime M.C."/>
        </authorList>
    </citation>
    <scope>NUCLEOTIDE SEQUENCE [LARGE SCALE GENOMIC DNA]</scope>
    <source>
        <strain evidence="2 3">MCA 4658</strain>
    </source>
</reference>
<feature type="compositionally biased region" description="Polar residues" evidence="1">
    <location>
        <begin position="325"/>
        <end position="348"/>
    </location>
</feature>
<feature type="region of interest" description="Disordered" evidence="1">
    <location>
        <begin position="160"/>
        <end position="401"/>
    </location>
</feature>
<feature type="region of interest" description="Disordered" evidence="1">
    <location>
        <begin position="764"/>
        <end position="834"/>
    </location>
</feature>
<dbReference type="GeneID" id="37033126"/>
<feature type="region of interest" description="Disordered" evidence="1">
    <location>
        <begin position="1"/>
        <end position="99"/>
    </location>
</feature>
<dbReference type="GO" id="GO:0001100">
    <property type="term" value="P:negative regulation of exit from mitosis"/>
    <property type="evidence" value="ECO:0007669"/>
    <property type="project" value="InterPro"/>
</dbReference>
<keyword evidence="3" id="KW-1185">Reference proteome</keyword>
<accession>A0A316VR50</accession>
<feature type="compositionally biased region" description="Basic residues" evidence="1">
    <location>
        <begin position="783"/>
        <end position="795"/>
    </location>
</feature>
<dbReference type="InterPro" id="IPR034586">
    <property type="entry name" value="Bfa1/Byr4"/>
</dbReference>
<gene>
    <name evidence="2" type="ORF">IE81DRAFT_244624</name>
</gene>
<dbReference type="OrthoDB" id="19159at2759"/>
<feature type="compositionally biased region" description="Polar residues" evidence="1">
    <location>
        <begin position="204"/>
        <end position="217"/>
    </location>
</feature>
<dbReference type="PANTHER" id="PTHR35140:SF1">
    <property type="entry name" value="MITOTIC CHECK POINT PROTEIN BFA1"/>
    <property type="match status" value="1"/>
</dbReference>
<dbReference type="GO" id="GO:0044732">
    <property type="term" value="C:mitotic spindle pole body"/>
    <property type="evidence" value="ECO:0007669"/>
    <property type="project" value="TreeGrafter"/>
</dbReference>
<protein>
    <submittedName>
        <fullName evidence="2">Uncharacterized protein</fullName>
    </submittedName>
</protein>
<name>A0A316VR50_9BASI</name>
<evidence type="ECO:0000313" key="2">
    <source>
        <dbReference type="EMBL" id="PWN40087.1"/>
    </source>
</evidence>
<dbReference type="STRING" id="1522189.A0A316VR50"/>
<dbReference type="EMBL" id="KZ819430">
    <property type="protein sequence ID" value="PWN40087.1"/>
    <property type="molecule type" value="Genomic_DNA"/>
</dbReference>
<feature type="compositionally biased region" description="Low complexity" evidence="1">
    <location>
        <begin position="545"/>
        <end position="559"/>
    </location>
</feature>
<feature type="region of interest" description="Disordered" evidence="1">
    <location>
        <begin position="905"/>
        <end position="942"/>
    </location>
</feature>
<feature type="region of interest" description="Disordered" evidence="1">
    <location>
        <begin position="532"/>
        <end position="573"/>
    </location>
</feature>
<feature type="compositionally biased region" description="Low complexity" evidence="1">
    <location>
        <begin position="25"/>
        <end position="36"/>
    </location>
</feature>